<proteinExistence type="predicted"/>
<dbReference type="EnsemblPlants" id="AUR62019982-RA">
    <property type="protein sequence ID" value="AUR62019982-RA:cds"/>
    <property type="gene ID" value="AUR62019982"/>
</dbReference>
<evidence type="ECO:0000313" key="6">
    <source>
        <dbReference type="EnsemblPlants" id="AUR62019982-RA:cds"/>
    </source>
</evidence>
<evidence type="ECO:0000256" key="5">
    <source>
        <dbReference type="ARBA" id="ARBA00023242"/>
    </source>
</evidence>
<dbReference type="InterPro" id="IPR015300">
    <property type="entry name" value="DNA-bd_pseudobarrel_sf"/>
</dbReference>
<keyword evidence="2" id="KW-0805">Transcription regulation</keyword>
<dbReference type="GO" id="GO:0003677">
    <property type="term" value="F:DNA binding"/>
    <property type="evidence" value="ECO:0007669"/>
    <property type="project" value="UniProtKB-KW"/>
</dbReference>
<dbReference type="AlphaFoldDB" id="A0A803LWY1"/>
<name>A0A803LWY1_CHEQI</name>
<dbReference type="SUPFAM" id="SSF101936">
    <property type="entry name" value="DNA-binding pseudobarrel domain"/>
    <property type="match status" value="1"/>
</dbReference>
<keyword evidence="5" id="KW-0539">Nucleus</keyword>
<accession>A0A803LWY1</accession>
<keyword evidence="3" id="KW-0238">DNA-binding</keyword>
<dbReference type="Proteomes" id="UP000596660">
    <property type="component" value="Unplaced"/>
</dbReference>
<evidence type="ECO:0000313" key="7">
    <source>
        <dbReference type="Proteomes" id="UP000596660"/>
    </source>
</evidence>
<organism evidence="6 7">
    <name type="scientific">Chenopodium quinoa</name>
    <name type="common">Quinoa</name>
    <dbReference type="NCBI Taxonomy" id="63459"/>
    <lineage>
        <taxon>Eukaryota</taxon>
        <taxon>Viridiplantae</taxon>
        <taxon>Streptophyta</taxon>
        <taxon>Embryophyta</taxon>
        <taxon>Tracheophyta</taxon>
        <taxon>Spermatophyta</taxon>
        <taxon>Magnoliopsida</taxon>
        <taxon>eudicotyledons</taxon>
        <taxon>Gunneridae</taxon>
        <taxon>Pentapetalae</taxon>
        <taxon>Caryophyllales</taxon>
        <taxon>Chenopodiaceae</taxon>
        <taxon>Chenopodioideae</taxon>
        <taxon>Atripliceae</taxon>
        <taxon>Chenopodium</taxon>
    </lineage>
</organism>
<protein>
    <recommendedName>
        <fullName evidence="8">TF-B3 domain-containing protein</fullName>
    </recommendedName>
</protein>
<evidence type="ECO:0000256" key="1">
    <source>
        <dbReference type="ARBA" id="ARBA00004123"/>
    </source>
</evidence>
<comment type="subcellular location">
    <subcellularLocation>
        <location evidence="1">Nucleus</location>
    </subcellularLocation>
</comment>
<keyword evidence="7" id="KW-1185">Reference proteome</keyword>
<sequence>MSMPIRYLSQLEEKQSINLNNPPHKIEFQVVEDDQSAREWRFVCTRRTIGYKKPAIAGQWLQFVKFHHIQINDTVIFLHNSPSHHGVPFRIRFERQAP</sequence>
<evidence type="ECO:0000256" key="2">
    <source>
        <dbReference type="ARBA" id="ARBA00023015"/>
    </source>
</evidence>
<evidence type="ECO:0000256" key="4">
    <source>
        <dbReference type="ARBA" id="ARBA00023163"/>
    </source>
</evidence>
<evidence type="ECO:0008006" key="8">
    <source>
        <dbReference type="Google" id="ProtNLM"/>
    </source>
</evidence>
<keyword evidence="4" id="KW-0804">Transcription</keyword>
<dbReference type="OMA" id="MGQDIWI"/>
<reference evidence="6" key="2">
    <citation type="submission" date="2021-03" db="UniProtKB">
        <authorList>
            <consortium name="EnsemblPlants"/>
        </authorList>
    </citation>
    <scope>IDENTIFICATION</scope>
</reference>
<evidence type="ECO:0000256" key="3">
    <source>
        <dbReference type="ARBA" id="ARBA00023125"/>
    </source>
</evidence>
<dbReference type="InterPro" id="IPR003340">
    <property type="entry name" value="B3_DNA-bd"/>
</dbReference>
<dbReference type="Gene3D" id="2.40.330.10">
    <property type="entry name" value="DNA-binding pseudobarrel domain"/>
    <property type="match status" value="1"/>
</dbReference>
<dbReference type="Gramene" id="AUR62019982-RA">
    <property type="protein sequence ID" value="AUR62019982-RA:cds"/>
    <property type="gene ID" value="AUR62019982"/>
</dbReference>
<dbReference type="GO" id="GO:0005634">
    <property type="term" value="C:nucleus"/>
    <property type="evidence" value="ECO:0007669"/>
    <property type="project" value="UniProtKB-SubCell"/>
</dbReference>
<reference evidence="6" key="1">
    <citation type="journal article" date="2017" name="Nature">
        <title>The genome of Chenopodium quinoa.</title>
        <authorList>
            <person name="Jarvis D.E."/>
            <person name="Ho Y.S."/>
            <person name="Lightfoot D.J."/>
            <person name="Schmoeckel S.M."/>
            <person name="Li B."/>
            <person name="Borm T.J.A."/>
            <person name="Ohyanagi H."/>
            <person name="Mineta K."/>
            <person name="Michell C.T."/>
            <person name="Saber N."/>
            <person name="Kharbatia N.M."/>
            <person name="Rupper R.R."/>
            <person name="Sharp A.R."/>
            <person name="Dally N."/>
            <person name="Boughton B.A."/>
            <person name="Woo Y.H."/>
            <person name="Gao G."/>
            <person name="Schijlen E.G.W.M."/>
            <person name="Guo X."/>
            <person name="Momin A.A."/>
            <person name="Negrao S."/>
            <person name="Al-Babili S."/>
            <person name="Gehring C."/>
            <person name="Roessner U."/>
            <person name="Jung C."/>
            <person name="Murphy K."/>
            <person name="Arold S.T."/>
            <person name="Gojobori T."/>
            <person name="van der Linden C.G."/>
            <person name="van Loo E.N."/>
            <person name="Jellen E.N."/>
            <person name="Maughan P.J."/>
            <person name="Tester M."/>
        </authorList>
    </citation>
    <scope>NUCLEOTIDE SEQUENCE [LARGE SCALE GENOMIC DNA]</scope>
    <source>
        <strain evidence="6">cv. PI 614886</strain>
    </source>
</reference>
<dbReference type="CDD" id="cd10017">
    <property type="entry name" value="B3_DNA"/>
    <property type="match status" value="1"/>
</dbReference>